<protein>
    <submittedName>
        <fullName evidence="2">Uncharacterized protein</fullName>
    </submittedName>
</protein>
<feature type="compositionally biased region" description="Pro residues" evidence="1">
    <location>
        <begin position="37"/>
        <end position="47"/>
    </location>
</feature>
<dbReference type="AlphaFoldDB" id="A0A834HNQ8"/>
<name>A0A834HNQ8_RHYFE</name>
<sequence length="201" mass="21911">MENNEERKIMKEKVKNYGRRMNSILIYNEKLQETPLSPKPSDPPRPPASQLDPHGSRRRPLPHPVGPVPSGTADTTPPPPHPSSDDGGYPLAPQTARVKSRRGEGRTSEEGGAIGTGIRPQPPLSFPAATLRRSPVDQYSWVPSLQEFLKLIRPGSCKTAPWPAEKAPSWSGDSRPYAATPVGRRSLSGGRCLTVGMPEKK</sequence>
<keyword evidence="3" id="KW-1185">Reference proteome</keyword>
<evidence type="ECO:0000313" key="3">
    <source>
        <dbReference type="Proteomes" id="UP000625711"/>
    </source>
</evidence>
<feature type="region of interest" description="Disordered" evidence="1">
    <location>
        <begin position="25"/>
        <end position="128"/>
    </location>
</feature>
<feature type="region of interest" description="Disordered" evidence="1">
    <location>
        <begin position="156"/>
        <end position="183"/>
    </location>
</feature>
<evidence type="ECO:0000256" key="1">
    <source>
        <dbReference type="SAM" id="MobiDB-lite"/>
    </source>
</evidence>
<accession>A0A834HNQ8</accession>
<evidence type="ECO:0000313" key="2">
    <source>
        <dbReference type="EMBL" id="KAF7263166.1"/>
    </source>
</evidence>
<dbReference type="EMBL" id="JAACXV010023136">
    <property type="protein sequence ID" value="KAF7263166.1"/>
    <property type="molecule type" value="Genomic_DNA"/>
</dbReference>
<organism evidence="2 3">
    <name type="scientific">Rhynchophorus ferrugineus</name>
    <name type="common">Red palm weevil</name>
    <name type="synonym">Curculio ferrugineus</name>
    <dbReference type="NCBI Taxonomy" id="354439"/>
    <lineage>
        <taxon>Eukaryota</taxon>
        <taxon>Metazoa</taxon>
        <taxon>Ecdysozoa</taxon>
        <taxon>Arthropoda</taxon>
        <taxon>Hexapoda</taxon>
        <taxon>Insecta</taxon>
        <taxon>Pterygota</taxon>
        <taxon>Neoptera</taxon>
        <taxon>Endopterygota</taxon>
        <taxon>Coleoptera</taxon>
        <taxon>Polyphaga</taxon>
        <taxon>Cucujiformia</taxon>
        <taxon>Curculionidae</taxon>
        <taxon>Dryophthorinae</taxon>
        <taxon>Rhynchophorus</taxon>
    </lineage>
</organism>
<comment type="caution">
    <text evidence="2">The sequence shown here is derived from an EMBL/GenBank/DDBJ whole genome shotgun (WGS) entry which is preliminary data.</text>
</comment>
<proteinExistence type="predicted"/>
<reference evidence="2" key="1">
    <citation type="submission" date="2020-08" db="EMBL/GenBank/DDBJ databases">
        <title>Genome sequencing and assembly of the red palm weevil Rhynchophorus ferrugineus.</title>
        <authorList>
            <person name="Dias G.B."/>
            <person name="Bergman C.M."/>
            <person name="Manee M."/>
        </authorList>
    </citation>
    <scope>NUCLEOTIDE SEQUENCE</scope>
    <source>
        <strain evidence="2">AA-2017</strain>
        <tissue evidence="2">Whole larva</tissue>
    </source>
</reference>
<gene>
    <name evidence="2" type="ORF">GWI33_003545</name>
</gene>
<dbReference type="Proteomes" id="UP000625711">
    <property type="component" value="Unassembled WGS sequence"/>
</dbReference>